<sequence length="167" mass="18361">MHCSAEAGKNAKGQREMMVVEGILLWSNLPTQSLQAPSGKDLLRLAVEMAMLAPPFKGLNICQEMAMLAPPFKGLNICQEPIFSSALAALVSHLLVKDDGDDEKEGRDKGEAETNLKDASKRATLDEAMWSFGFSEHYAPPHWQLLRPPWPQSTGCSSIAEYLDYSP</sequence>
<proteinExistence type="predicted"/>
<gene>
    <name evidence="1" type="ORF">AK812_SmicGene28710</name>
</gene>
<dbReference type="OrthoDB" id="10336415at2759"/>
<accession>A0A1Q9D3T6</accession>
<comment type="caution">
    <text evidence="1">The sequence shown here is derived from an EMBL/GenBank/DDBJ whole genome shotgun (WGS) entry which is preliminary data.</text>
</comment>
<name>A0A1Q9D3T6_SYMMI</name>
<dbReference type="Proteomes" id="UP000186817">
    <property type="component" value="Unassembled WGS sequence"/>
</dbReference>
<organism evidence="1 2">
    <name type="scientific">Symbiodinium microadriaticum</name>
    <name type="common">Dinoflagellate</name>
    <name type="synonym">Zooxanthella microadriatica</name>
    <dbReference type="NCBI Taxonomy" id="2951"/>
    <lineage>
        <taxon>Eukaryota</taxon>
        <taxon>Sar</taxon>
        <taxon>Alveolata</taxon>
        <taxon>Dinophyceae</taxon>
        <taxon>Suessiales</taxon>
        <taxon>Symbiodiniaceae</taxon>
        <taxon>Symbiodinium</taxon>
    </lineage>
</organism>
<dbReference type="EMBL" id="LSRX01000744">
    <property type="protein sequence ID" value="OLP89786.1"/>
    <property type="molecule type" value="Genomic_DNA"/>
</dbReference>
<dbReference type="AlphaFoldDB" id="A0A1Q9D3T6"/>
<evidence type="ECO:0000313" key="2">
    <source>
        <dbReference type="Proteomes" id="UP000186817"/>
    </source>
</evidence>
<evidence type="ECO:0000313" key="1">
    <source>
        <dbReference type="EMBL" id="OLP89786.1"/>
    </source>
</evidence>
<reference evidence="1 2" key="1">
    <citation type="submission" date="2016-02" db="EMBL/GenBank/DDBJ databases">
        <title>Genome analysis of coral dinoflagellate symbionts highlights evolutionary adaptations to a symbiotic lifestyle.</title>
        <authorList>
            <person name="Aranda M."/>
            <person name="Li Y."/>
            <person name="Liew Y.J."/>
            <person name="Baumgarten S."/>
            <person name="Simakov O."/>
            <person name="Wilson M."/>
            <person name="Piel J."/>
            <person name="Ashoor H."/>
            <person name="Bougouffa S."/>
            <person name="Bajic V.B."/>
            <person name="Ryu T."/>
            <person name="Ravasi T."/>
            <person name="Bayer T."/>
            <person name="Micklem G."/>
            <person name="Kim H."/>
            <person name="Bhak J."/>
            <person name="Lajeunesse T.C."/>
            <person name="Voolstra C.R."/>
        </authorList>
    </citation>
    <scope>NUCLEOTIDE SEQUENCE [LARGE SCALE GENOMIC DNA]</scope>
    <source>
        <strain evidence="1 2">CCMP2467</strain>
    </source>
</reference>
<keyword evidence="2" id="KW-1185">Reference proteome</keyword>
<protein>
    <submittedName>
        <fullName evidence="1">Uncharacterized protein</fullName>
    </submittedName>
</protein>